<dbReference type="Pfam" id="PF01370">
    <property type="entry name" value="Epimerase"/>
    <property type="match status" value="1"/>
</dbReference>
<dbReference type="AlphaFoldDB" id="A0A1Y2IM78"/>
<evidence type="ECO:0000256" key="1">
    <source>
        <dbReference type="ARBA" id="ARBA00023002"/>
    </source>
</evidence>
<organism evidence="4 5">
    <name type="scientific">Trametes coccinea (strain BRFM310)</name>
    <name type="common">Pycnoporus coccineus</name>
    <dbReference type="NCBI Taxonomy" id="1353009"/>
    <lineage>
        <taxon>Eukaryota</taxon>
        <taxon>Fungi</taxon>
        <taxon>Dikarya</taxon>
        <taxon>Basidiomycota</taxon>
        <taxon>Agaricomycotina</taxon>
        <taxon>Agaricomycetes</taxon>
        <taxon>Polyporales</taxon>
        <taxon>Polyporaceae</taxon>
        <taxon>Trametes</taxon>
    </lineage>
</organism>
<dbReference type="SUPFAM" id="SSF51735">
    <property type="entry name" value="NAD(P)-binding Rossmann-fold domains"/>
    <property type="match status" value="1"/>
</dbReference>
<gene>
    <name evidence="4" type="ORF">PYCCODRAFT_1367900</name>
</gene>
<keyword evidence="1" id="KW-0560">Oxidoreductase</keyword>
<dbReference type="InterPro" id="IPR050425">
    <property type="entry name" value="NAD(P)_dehydrat-like"/>
</dbReference>
<feature type="domain" description="NAD-dependent epimerase/dehydratase" evidence="3">
    <location>
        <begin position="10"/>
        <end position="270"/>
    </location>
</feature>
<comment type="similarity">
    <text evidence="2">Belongs to the NAD(P)-dependent epimerase/dehydratase family. Dihydroflavonol-4-reductase subfamily.</text>
</comment>
<evidence type="ECO:0000313" key="5">
    <source>
        <dbReference type="Proteomes" id="UP000193067"/>
    </source>
</evidence>
<dbReference type="PANTHER" id="PTHR10366">
    <property type="entry name" value="NAD DEPENDENT EPIMERASE/DEHYDRATASE"/>
    <property type="match status" value="1"/>
</dbReference>
<name>A0A1Y2IM78_TRAC3</name>
<protein>
    <submittedName>
        <fullName evidence="4">NAD-P-binding protein</fullName>
    </submittedName>
</protein>
<accession>A0A1Y2IM78</accession>
<dbReference type="Gene3D" id="3.40.50.720">
    <property type="entry name" value="NAD(P)-binding Rossmann-like Domain"/>
    <property type="match status" value="1"/>
</dbReference>
<dbReference type="GO" id="GO:0016616">
    <property type="term" value="F:oxidoreductase activity, acting on the CH-OH group of donors, NAD or NADP as acceptor"/>
    <property type="evidence" value="ECO:0007669"/>
    <property type="project" value="TreeGrafter"/>
</dbReference>
<dbReference type="PANTHER" id="PTHR10366:SF564">
    <property type="entry name" value="STEROL-4-ALPHA-CARBOXYLATE 3-DEHYDROGENASE, DECARBOXYLATING"/>
    <property type="match status" value="1"/>
</dbReference>
<evidence type="ECO:0000256" key="2">
    <source>
        <dbReference type="ARBA" id="ARBA00023445"/>
    </source>
</evidence>
<proteinExistence type="inferred from homology"/>
<dbReference type="InterPro" id="IPR001509">
    <property type="entry name" value="Epimerase_deHydtase"/>
</dbReference>
<dbReference type="Proteomes" id="UP000193067">
    <property type="component" value="Unassembled WGS sequence"/>
</dbReference>
<reference evidence="4 5" key="1">
    <citation type="journal article" date="2015" name="Biotechnol. Biofuels">
        <title>Enhanced degradation of softwood versus hardwood by the white-rot fungus Pycnoporus coccineus.</title>
        <authorList>
            <person name="Couturier M."/>
            <person name="Navarro D."/>
            <person name="Chevret D."/>
            <person name="Henrissat B."/>
            <person name="Piumi F."/>
            <person name="Ruiz-Duenas F.J."/>
            <person name="Martinez A.T."/>
            <person name="Grigoriev I.V."/>
            <person name="Riley R."/>
            <person name="Lipzen A."/>
            <person name="Berrin J.G."/>
            <person name="Master E.R."/>
            <person name="Rosso M.N."/>
        </authorList>
    </citation>
    <scope>NUCLEOTIDE SEQUENCE [LARGE SCALE GENOMIC DNA]</scope>
    <source>
        <strain evidence="4 5">BRFM310</strain>
    </source>
</reference>
<dbReference type="OrthoDB" id="2735536at2759"/>
<evidence type="ECO:0000313" key="4">
    <source>
        <dbReference type="EMBL" id="OSD02219.1"/>
    </source>
</evidence>
<sequence>MHTVSPPATILVTGANGFLGLWQVRELLNRGYRVRGSVRSADKGERIKTLLHEKQPLVEDRFEYIVVPDITKDGAFDEAVTGVDSIIHGASPITLWAKDPQELIAPAVGGTTAVLKSALKHGTTVRRVVITGSVVTMMRTDAPPGVYDENDWNDYAVREVERLGKDASGASKYDASKVLAERGKSAWEFYNAQKHEVPWDLTSIGPSFVFGPLPEDPASPDEMVTTASLLWSSFFKDPKPAMRYPPCFNYVDVRDVTEAFIRALEVEAAGGERIVATARAVTWQDWLDAARDLGLLPLLEKEDPNAPKGPLPTASNAKSQRLLGIKYKSLQETVKDTVADFASRGWLKHLGA</sequence>
<dbReference type="EMBL" id="KZ084106">
    <property type="protein sequence ID" value="OSD02219.1"/>
    <property type="molecule type" value="Genomic_DNA"/>
</dbReference>
<dbReference type="InterPro" id="IPR036291">
    <property type="entry name" value="NAD(P)-bd_dom_sf"/>
</dbReference>
<evidence type="ECO:0000259" key="3">
    <source>
        <dbReference type="Pfam" id="PF01370"/>
    </source>
</evidence>
<keyword evidence="5" id="KW-1185">Reference proteome</keyword>
<dbReference type="STRING" id="1353009.A0A1Y2IM78"/>